<dbReference type="OrthoDB" id="377083at2759"/>
<feature type="transmembrane region" description="Helical" evidence="10">
    <location>
        <begin position="7"/>
        <end position="25"/>
    </location>
</feature>
<dbReference type="GO" id="GO:0005789">
    <property type="term" value="C:endoplasmic reticulum membrane"/>
    <property type="evidence" value="ECO:0007669"/>
    <property type="project" value="UniProtKB-SubCell"/>
</dbReference>
<keyword evidence="5 10" id="KW-0812">Transmembrane</keyword>
<evidence type="ECO:0000256" key="10">
    <source>
        <dbReference type="SAM" id="Phobius"/>
    </source>
</evidence>
<comment type="similarity">
    <text evidence="2">Belongs to the polyprenol kinase family.</text>
</comment>
<keyword evidence="4" id="KW-0808">Transferase</keyword>
<gene>
    <name evidence="11" type="ORF">C6P45_001442</name>
</gene>
<evidence type="ECO:0000256" key="2">
    <source>
        <dbReference type="ARBA" id="ARBA00010794"/>
    </source>
</evidence>
<feature type="transmembrane region" description="Helical" evidence="10">
    <location>
        <begin position="177"/>
        <end position="199"/>
    </location>
</feature>
<proteinExistence type="inferred from homology"/>
<evidence type="ECO:0000256" key="8">
    <source>
        <dbReference type="ARBA" id="ARBA00022989"/>
    </source>
</evidence>
<dbReference type="GO" id="GO:0004168">
    <property type="term" value="F:dolichol kinase activity"/>
    <property type="evidence" value="ECO:0007669"/>
    <property type="project" value="UniProtKB-EC"/>
</dbReference>
<dbReference type="PANTHER" id="PTHR13205">
    <property type="entry name" value="TRANSMEMBRANE PROTEIN 15-RELATED"/>
    <property type="match status" value="1"/>
</dbReference>
<evidence type="ECO:0000256" key="1">
    <source>
        <dbReference type="ARBA" id="ARBA00004477"/>
    </source>
</evidence>
<feature type="transmembrane region" description="Helical" evidence="10">
    <location>
        <begin position="115"/>
        <end position="130"/>
    </location>
</feature>
<comment type="subcellular location">
    <subcellularLocation>
        <location evidence="1">Endoplasmic reticulum membrane</location>
        <topology evidence="1">Multi-pass membrane protein</topology>
    </subcellularLocation>
</comment>
<keyword evidence="6" id="KW-0418">Kinase</keyword>
<dbReference type="InterPro" id="IPR032974">
    <property type="entry name" value="Polypren_kinase"/>
</dbReference>
<keyword evidence="7" id="KW-0256">Endoplasmic reticulum</keyword>
<evidence type="ECO:0000256" key="5">
    <source>
        <dbReference type="ARBA" id="ARBA00022692"/>
    </source>
</evidence>
<keyword evidence="8 10" id="KW-1133">Transmembrane helix</keyword>
<dbReference type="PANTHER" id="PTHR13205:SF15">
    <property type="entry name" value="DOLICHOL KINASE"/>
    <property type="match status" value="1"/>
</dbReference>
<evidence type="ECO:0000313" key="11">
    <source>
        <dbReference type="EMBL" id="KAG0661034.1"/>
    </source>
</evidence>
<dbReference type="AlphaFoldDB" id="A0A9P6W094"/>
<protein>
    <recommendedName>
        <fullName evidence="3">dolichol kinase</fullName>
        <ecNumber evidence="3">2.7.1.108</ecNumber>
    </recommendedName>
</protein>
<evidence type="ECO:0000256" key="9">
    <source>
        <dbReference type="ARBA" id="ARBA00023136"/>
    </source>
</evidence>
<accession>A0A9P6W094</accession>
<evidence type="ECO:0000256" key="6">
    <source>
        <dbReference type="ARBA" id="ARBA00022777"/>
    </source>
</evidence>
<evidence type="ECO:0000256" key="4">
    <source>
        <dbReference type="ARBA" id="ARBA00022679"/>
    </source>
</evidence>
<sequence>MSIPFKILHGTLSALISAILINYILSMLMKNLFKPHVYIQSMILSSVIVLGFPSLTDHFIQIHDSMTPLQWLINYITTSDIRLKIFFTWLVTLVTLVPAFVMLQSHVSLNTSRKIWHFLIFLIITIPFKYDPKFVKIALAGIIPLFLCIEYIRFLKLEPVGSYLDSILHSFADERDLQGPLIISYIYLILGISFPLFLYDSPVGLVSLGVGDSLASIVGKKFGRYRWPESEKTIEGTVAFIGSTFVFCEMLKSSLNYFENTNWYKLFIICCLSGILEGNSILNDNILIPSFMLICERLQNLCY</sequence>
<feature type="transmembrane region" description="Helical" evidence="10">
    <location>
        <begin position="37"/>
        <end position="60"/>
    </location>
</feature>
<evidence type="ECO:0000256" key="7">
    <source>
        <dbReference type="ARBA" id="ARBA00022824"/>
    </source>
</evidence>
<feature type="transmembrane region" description="Helical" evidence="10">
    <location>
        <begin position="81"/>
        <end position="103"/>
    </location>
</feature>
<dbReference type="GO" id="GO:0043048">
    <property type="term" value="P:dolichyl monophosphate biosynthetic process"/>
    <property type="evidence" value="ECO:0007669"/>
    <property type="project" value="TreeGrafter"/>
</dbReference>
<keyword evidence="12" id="KW-1185">Reference proteome</keyword>
<name>A0A9P6W094_MAUEX</name>
<reference evidence="11 12" key="1">
    <citation type="submission" date="2020-11" db="EMBL/GenBank/DDBJ databases">
        <title>Kefir isolates.</title>
        <authorList>
            <person name="Marcisauskas S."/>
            <person name="Kim Y."/>
            <person name="Blasche S."/>
        </authorList>
    </citation>
    <scope>NUCLEOTIDE SEQUENCE [LARGE SCALE GENOMIC DNA]</scope>
    <source>
        <strain evidence="11 12">OG2</strain>
    </source>
</reference>
<organism evidence="11 12">
    <name type="scientific">Maudiozyma exigua</name>
    <name type="common">Yeast</name>
    <name type="synonym">Kazachstania exigua</name>
    <dbReference type="NCBI Taxonomy" id="34358"/>
    <lineage>
        <taxon>Eukaryota</taxon>
        <taxon>Fungi</taxon>
        <taxon>Dikarya</taxon>
        <taxon>Ascomycota</taxon>
        <taxon>Saccharomycotina</taxon>
        <taxon>Saccharomycetes</taxon>
        <taxon>Saccharomycetales</taxon>
        <taxon>Saccharomycetaceae</taxon>
        <taxon>Maudiozyma</taxon>
    </lineage>
</organism>
<dbReference type="EC" id="2.7.1.108" evidence="3"/>
<keyword evidence="9 10" id="KW-0472">Membrane</keyword>
<evidence type="ECO:0000313" key="12">
    <source>
        <dbReference type="Proteomes" id="UP000750334"/>
    </source>
</evidence>
<evidence type="ECO:0000256" key="3">
    <source>
        <dbReference type="ARBA" id="ARBA00012132"/>
    </source>
</evidence>
<comment type="caution">
    <text evidence="11">The sequence shown here is derived from an EMBL/GenBank/DDBJ whole genome shotgun (WGS) entry which is preliminary data.</text>
</comment>
<dbReference type="EMBL" id="PUHR01000166">
    <property type="protein sequence ID" value="KAG0661034.1"/>
    <property type="molecule type" value="Genomic_DNA"/>
</dbReference>
<dbReference type="Proteomes" id="UP000750334">
    <property type="component" value="Unassembled WGS sequence"/>
</dbReference>
<feature type="transmembrane region" description="Helical" evidence="10">
    <location>
        <begin position="137"/>
        <end position="157"/>
    </location>
</feature>